<keyword evidence="1" id="KW-0540">Nuclease</keyword>
<accession>A0A317JTI0</accession>
<dbReference type="SMART" id="SM00518">
    <property type="entry name" value="AP2Ec"/>
    <property type="match status" value="1"/>
</dbReference>
<reference evidence="3 4" key="1">
    <citation type="submission" date="2018-02" db="EMBL/GenBank/DDBJ databases">
        <title>Genomic Reconstructions from Amazon Rainforest and Pasture Soil Reveal Novel Insights into the Physiology of Candidate Phyla in Tropical Sites.</title>
        <authorList>
            <person name="Kroeger M.E."/>
            <person name="Delmont T."/>
            <person name="Eren A.M."/>
            <person name="Guo J."/>
            <person name="Meyer K.M."/>
            <person name="Khan K."/>
            <person name="Rodrigues J.L.M."/>
            <person name="Bohannan B.J.M."/>
            <person name="Tringe S."/>
            <person name="Borges C.D."/>
            <person name="Tiedje J."/>
            <person name="Tsai S.M."/>
            <person name="Nusslein K."/>
        </authorList>
    </citation>
    <scope>NUCLEOTIDE SEQUENCE [LARGE SCALE GENOMIC DNA]</scope>
    <source>
        <strain evidence="3">Amazon FNV 2010 28 9</strain>
    </source>
</reference>
<evidence type="ECO:0000256" key="1">
    <source>
        <dbReference type="HAMAP-Rule" id="MF_00152"/>
    </source>
</evidence>
<keyword evidence="1" id="KW-0479">Metal-binding</keyword>
<dbReference type="PANTHER" id="PTHR21445">
    <property type="entry name" value="ENDONUCLEASE IV ENDODEOXYRIBONUCLEASE IV"/>
    <property type="match status" value="1"/>
</dbReference>
<dbReference type="Gene3D" id="3.20.20.150">
    <property type="entry name" value="Divalent-metal-dependent TIM barrel enzymes"/>
    <property type="match status" value="1"/>
</dbReference>
<feature type="binding site" evidence="1">
    <location>
        <position position="142"/>
    </location>
    <ligand>
        <name>Zn(2+)</name>
        <dbReference type="ChEBI" id="CHEBI:29105"/>
        <label>2</label>
    </ligand>
</feature>
<proteinExistence type="inferred from homology"/>
<dbReference type="GO" id="GO:0003677">
    <property type="term" value="F:DNA binding"/>
    <property type="evidence" value="ECO:0007669"/>
    <property type="project" value="InterPro"/>
</dbReference>
<sequence>MFIGGHVSAAGGISLAYGRAKEIGGNAVQIFSASPRVWTRKDIAQSEIDRCLQFQKELGITKTVIHAIYLVNLASDNKELVEKSRNCIEFDLRVDAALHGSGVVVHVGSHQGKGFEAVFDQLVHEIKIILSNTPENSTFLIENSAGQNGKIASDLSEIRRLIDAVGSPRLGWCLDTCHAFCAGYELENSLNSPLSHQPPLTPPSEGGESKNVIEEIDRLQLWDTLKVVHVNDSRDSFDSGRDRHENIGEGSIGDDVFRSFFSHEKIRTLPLIIEVPGIDHKSGPDKENIERVKRLM</sequence>
<feature type="binding site" evidence="1">
    <location>
        <position position="274"/>
    </location>
    <ligand>
        <name>Zn(2+)</name>
        <dbReference type="ChEBI" id="CHEBI:29105"/>
        <label>2</label>
    </ligand>
</feature>
<comment type="cofactor">
    <cofactor evidence="1">
        <name>Zn(2+)</name>
        <dbReference type="ChEBI" id="CHEBI:29105"/>
    </cofactor>
    <text evidence="1">Binds 3 Zn(2+) ions.</text>
</comment>
<dbReference type="EMBL" id="PSRQ01000022">
    <property type="protein sequence ID" value="PWU23819.1"/>
    <property type="molecule type" value="Genomic_DNA"/>
</dbReference>
<gene>
    <name evidence="1" type="primary">nfo</name>
    <name evidence="3" type="ORF">C5B42_01495</name>
</gene>
<keyword evidence="1" id="KW-0227">DNA damage</keyword>
<dbReference type="GO" id="GO:0008833">
    <property type="term" value="F:deoxyribonuclease IV (phage-T4-induced) activity"/>
    <property type="evidence" value="ECO:0007669"/>
    <property type="project" value="UniProtKB-UniRule"/>
</dbReference>
<feature type="binding site" evidence="1">
    <location>
        <position position="175"/>
    </location>
    <ligand>
        <name>Zn(2+)</name>
        <dbReference type="ChEBI" id="CHEBI:29105"/>
        <label>2</label>
    </ligand>
</feature>
<dbReference type="NCBIfam" id="TIGR00587">
    <property type="entry name" value="nfo"/>
    <property type="match status" value="1"/>
</dbReference>
<dbReference type="InterPro" id="IPR001719">
    <property type="entry name" value="AP_endonuc_2"/>
</dbReference>
<dbReference type="GO" id="GO:0008081">
    <property type="term" value="F:phosphoric diester hydrolase activity"/>
    <property type="evidence" value="ECO:0007669"/>
    <property type="project" value="TreeGrafter"/>
</dbReference>
<keyword evidence="1" id="KW-0378">Hydrolase</keyword>
<dbReference type="PANTHER" id="PTHR21445:SF0">
    <property type="entry name" value="APURINIC-APYRIMIDINIC ENDONUCLEASE"/>
    <property type="match status" value="1"/>
</dbReference>
<keyword evidence="1" id="KW-0255">Endonuclease</keyword>
<dbReference type="GO" id="GO:0003906">
    <property type="term" value="F:DNA-(apurinic or apyrimidinic site) endonuclease activity"/>
    <property type="evidence" value="ECO:0007669"/>
    <property type="project" value="TreeGrafter"/>
</dbReference>
<dbReference type="InterPro" id="IPR013022">
    <property type="entry name" value="Xyl_isomerase-like_TIM-brl"/>
</dbReference>
<organism evidence="3 4">
    <name type="scientific">Candidatus Cerribacteria bacterium 'Amazon FNV 2010 28 9'</name>
    <dbReference type="NCBI Taxonomy" id="2081795"/>
    <lineage>
        <taxon>Bacteria</taxon>
        <taxon>Candidatus Cerribacteria</taxon>
    </lineage>
</organism>
<comment type="similarity">
    <text evidence="1">Belongs to the AP endonuclease 2 family.</text>
</comment>
<dbReference type="HAMAP" id="MF_00152">
    <property type="entry name" value="Nfo"/>
    <property type="match status" value="1"/>
</dbReference>
<dbReference type="GO" id="GO:0006284">
    <property type="term" value="P:base-excision repair"/>
    <property type="evidence" value="ECO:0007669"/>
    <property type="project" value="TreeGrafter"/>
</dbReference>
<comment type="catalytic activity">
    <reaction evidence="1">
        <text>Endonucleolytic cleavage to 5'-phosphooligonucleotide end-products.</text>
        <dbReference type="EC" id="3.1.21.2"/>
    </reaction>
</comment>
<comment type="caution">
    <text evidence="3">The sequence shown here is derived from an EMBL/GenBank/DDBJ whole genome shotgun (WGS) entry which is preliminary data.</text>
</comment>
<evidence type="ECO:0000259" key="2">
    <source>
        <dbReference type="Pfam" id="PF01261"/>
    </source>
</evidence>
<dbReference type="Pfam" id="PF01261">
    <property type="entry name" value="AP_endonuc_2"/>
    <property type="match status" value="1"/>
</dbReference>
<comment type="function">
    <text evidence="1">Endonuclease IV plays a role in DNA repair. It cleaves phosphodiester bonds at apurinic or apyrimidinic (AP) sites, generating a 3'-hydroxyl group and a 5'-terminal sugar phosphate.</text>
</comment>
<feature type="binding site" evidence="1">
    <location>
        <position position="142"/>
    </location>
    <ligand>
        <name>Zn(2+)</name>
        <dbReference type="ChEBI" id="CHEBI:29105"/>
        <label>1</label>
    </ligand>
</feature>
<dbReference type="GO" id="GO:0008270">
    <property type="term" value="F:zinc ion binding"/>
    <property type="evidence" value="ECO:0007669"/>
    <property type="project" value="UniProtKB-UniRule"/>
</dbReference>
<dbReference type="CDD" id="cd00019">
    <property type="entry name" value="AP2Ec"/>
    <property type="match status" value="1"/>
</dbReference>
<dbReference type="InterPro" id="IPR036237">
    <property type="entry name" value="Xyl_isomerase-like_sf"/>
</dbReference>
<feature type="binding site" evidence="1">
    <location>
        <position position="242"/>
    </location>
    <ligand>
        <name>Zn(2+)</name>
        <dbReference type="ChEBI" id="CHEBI:29105"/>
        <label>3</label>
    </ligand>
</feature>
<evidence type="ECO:0000313" key="3">
    <source>
        <dbReference type="EMBL" id="PWU23819.1"/>
    </source>
</evidence>
<protein>
    <recommendedName>
        <fullName evidence="1">Probable endonuclease 4</fullName>
        <ecNumber evidence="1">3.1.21.2</ecNumber>
    </recommendedName>
    <alternativeName>
        <fullName evidence="1">Endodeoxyribonuclease IV</fullName>
    </alternativeName>
    <alternativeName>
        <fullName evidence="1">Endonuclease IV</fullName>
    </alternativeName>
</protein>
<keyword evidence="1" id="KW-0862">Zinc</keyword>
<dbReference type="SUPFAM" id="SSF51658">
    <property type="entry name" value="Xylose isomerase-like"/>
    <property type="match status" value="1"/>
</dbReference>
<dbReference type="PROSITE" id="PS51432">
    <property type="entry name" value="AP_NUCLEASE_F2_4"/>
    <property type="match status" value="1"/>
</dbReference>
<evidence type="ECO:0000313" key="4">
    <source>
        <dbReference type="Proteomes" id="UP000246104"/>
    </source>
</evidence>
<name>A0A317JTI0_9BACT</name>
<feature type="binding site" evidence="1">
    <location>
        <position position="66"/>
    </location>
    <ligand>
        <name>Zn(2+)</name>
        <dbReference type="ChEBI" id="CHEBI:29105"/>
        <label>1</label>
    </ligand>
</feature>
<dbReference type="EC" id="3.1.21.2" evidence="1"/>
<feature type="domain" description="Xylose isomerase-like TIM barrel" evidence="2">
    <location>
        <begin position="19"/>
        <end position="290"/>
    </location>
</feature>
<dbReference type="Proteomes" id="UP000246104">
    <property type="component" value="Unassembled WGS sequence"/>
</dbReference>
<dbReference type="AlphaFoldDB" id="A0A317JTI0"/>
<feature type="binding site" evidence="1">
    <location>
        <position position="106"/>
    </location>
    <ligand>
        <name>Zn(2+)</name>
        <dbReference type="ChEBI" id="CHEBI:29105"/>
        <label>1</label>
    </ligand>
</feature>
<feature type="binding site" evidence="1">
    <location>
        <position position="178"/>
    </location>
    <ligand>
        <name>Zn(2+)</name>
        <dbReference type="ChEBI" id="CHEBI:29105"/>
        <label>3</label>
    </ligand>
</feature>
<keyword evidence="1" id="KW-0234">DNA repair</keyword>
<feature type="binding site" evidence="1">
    <location>
        <position position="244"/>
    </location>
    <ligand>
        <name>Zn(2+)</name>
        <dbReference type="ChEBI" id="CHEBI:29105"/>
        <label>3</label>
    </ligand>
</feature>
<feature type="binding site" evidence="1">
    <location>
        <position position="229"/>
    </location>
    <ligand>
        <name>Zn(2+)</name>
        <dbReference type="ChEBI" id="CHEBI:29105"/>
        <label>2</label>
    </ligand>
</feature>